<keyword evidence="5" id="KW-0804">Transcription</keyword>
<dbReference type="CDD" id="cd00211">
    <property type="entry name" value="PTS_IIA_fru"/>
    <property type="match status" value="1"/>
</dbReference>
<accession>A0ABU0E7C3</accession>
<feature type="domain" description="PRD" evidence="7">
    <location>
        <begin position="279"/>
        <end position="386"/>
    </location>
</feature>
<proteinExistence type="predicted"/>
<dbReference type="InterPro" id="IPR036634">
    <property type="entry name" value="PRD_sf"/>
</dbReference>
<dbReference type="InterPro" id="IPR013196">
    <property type="entry name" value="HTH_11"/>
</dbReference>
<keyword evidence="1" id="KW-0808">Transferase</keyword>
<dbReference type="PROSITE" id="PS51094">
    <property type="entry name" value="PTS_EIIA_TYPE_2"/>
    <property type="match status" value="1"/>
</dbReference>
<protein>
    <submittedName>
        <fullName evidence="8">Transcriptional antiterminator</fullName>
    </submittedName>
</protein>
<keyword evidence="3" id="KW-0805">Transcription regulation</keyword>
<dbReference type="PANTHER" id="PTHR30185:SF12">
    <property type="entry name" value="TRANSCRIPTIONAL REGULATOR MANR"/>
    <property type="match status" value="1"/>
</dbReference>
<reference evidence="8 9" key="1">
    <citation type="submission" date="2023-07" db="EMBL/GenBank/DDBJ databases">
        <title>Genomic Encyclopedia of Type Strains, Phase IV (KMG-IV): sequencing the most valuable type-strain genomes for metagenomic binning, comparative biology and taxonomic classification.</title>
        <authorList>
            <person name="Goeker M."/>
        </authorList>
    </citation>
    <scope>NUCLEOTIDE SEQUENCE [LARGE SCALE GENOMIC DNA]</scope>
    <source>
        <strain evidence="8 9">DSM 16784</strain>
    </source>
</reference>
<dbReference type="CDD" id="cd05568">
    <property type="entry name" value="PTS_IIB_bgl_like"/>
    <property type="match status" value="1"/>
</dbReference>
<dbReference type="Gene3D" id="1.10.10.10">
    <property type="entry name" value="Winged helix-like DNA-binding domain superfamily/Winged helix DNA-binding domain"/>
    <property type="match status" value="1"/>
</dbReference>
<evidence type="ECO:0000313" key="8">
    <source>
        <dbReference type="EMBL" id="MDQ0362616.1"/>
    </source>
</evidence>
<keyword evidence="4" id="KW-0010">Activator</keyword>
<evidence type="ECO:0000259" key="7">
    <source>
        <dbReference type="PROSITE" id="PS51372"/>
    </source>
</evidence>
<organism evidence="8 9">
    <name type="scientific">Breznakia pachnodae</name>
    <dbReference type="NCBI Taxonomy" id="265178"/>
    <lineage>
        <taxon>Bacteria</taxon>
        <taxon>Bacillati</taxon>
        <taxon>Bacillota</taxon>
        <taxon>Erysipelotrichia</taxon>
        <taxon>Erysipelotrichales</taxon>
        <taxon>Erysipelotrichaceae</taxon>
        <taxon>Breznakia</taxon>
    </lineage>
</organism>
<dbReference type="InterPro" id="IPR036095">
    <property type="entry name" value="PTS_EIIB-like_sf"/>
</dbReference>
<dbReference type="InterPro" id="IPR002178">
    <property type="entry name" value="PTS_EIIA_type-2_dom"/>
</dbReference>
<dbReference type="Gene3D" id="3.40.930.10">
    <property type="entry name" value="Mannitol-specific EII, Chain A"/>
    <property type="match status" value="1"/>
</dbReference>
<evidence type="ECO:0000313" key="9">
    <source>
        <dbReference type="Proteomes" id="UP001230220"/>
    </source>
</evidence>
<evidence type="ECO:0000256" key="2">
    <source>
        <dbReference type="ARBA" id="ARBA00022737"/>
    </source>
</evidence>
<sequence length="625" mass="73083">MATITRRQEKLLRILMNAKDYMSASDLAQQLSASEKTVRNEIASIKSSVQYPLIESYKGKGYKIVDRIKGSELLQFSESVPAKRQILILKHILSHKMADFYALADQYYISESTLEKDIKELNKTIMQRYEGLKIQRRSNKLSLEGDEKKKREITTYFLINEIEEYDFNFNNYVSYFKYCNIVDLKQRVLQFLRSEKIQVSDIAMVSLILHLGIMIDRVHSGNFLNKFVKTKVEAVDQSQCERFCDVIEDYIHIELPESERNYLQSIFFSKITVQDENYDEQQKFRSFIDTILEEILEFYQVDLREDNDFKQNLLIHLISLTHRAEQNKYLKNPLIDEIRAHFPLIYDMSVYMSLKIQERLNIRLSEDEIGYISLHLMCVVEKMSLTSEKIILINPNGLSSSRYITQKIHNRISPNIKVETHSYLRVEEIKDGEADLILTTFPLHAEAKIPIYQCSNFITESEIDEINQILHKENRREMEGLKELEQMFNPNLFFSQLDMKNKDEIIKFLCSALQKEGYTDERYIASVMKRESIAPTAFGGDFAIPHPVEKIALKSGIAVATLKEPVTWGEQSVQMIFMFSLSNDQKNLSKLYEVLVSLLEDVGKVRVLLHTKSYDDFLKLFLSFQ</sequence>
<dbReference type="EMBL" id="JAUSUR010000007">
    <property type="protein sequence ID" value="MDQ0362616.1"/>
    <property type="molecule type" value="Genomic_DNA"/>
</dbReference>
<dbReference type="Pfam" id="PF00874">
    <property type="entry name" value="PRD"/>
    <property type="match status" value="2"/>
</dbReference>
<dbReference type="InterPro" id="IPR050661">
    <property type="entry name" value="BglG_antiterminators"/>
</dbReference>
<dbReference type="Proteomes" id="UP001230220">
    <property type="component" value="Unassembled WGS sequence"/>
</dbReference>
<dbReference type="SUPFAM" id="SSF46785">
    <property type="entry name" value="Winged helix' DNA-binding domain"/>
    <property type="match status" value="1"/>
</dbReference>
<feature type="domain" description="PTS EIIA type-2" evidence="6">
    <location>
        <begin position="486"/>
        <end position="624"/>
    </location>
</feature>
<gene>
    <name evidence="8" type="ORF">J2S15_003370</name>
</gene>
<evidence type="ECO:0000259" key="6">
    <source>
        <dbReference type="PROSITE" id="PS51094"/>
    </source>
</evidence>
<dbReference type="InterPro" id="IPR036388">
    <property type="entry name" value="WH-like_DNA-bd_sf"/>
</dbReference>
<evidence type="ECO:0000256" key="4">
    <source>
        <dbReference type="ARBA" id="ARBA00023159"/>
    </source>
</evidence>
<dbReference type="Pfam" id="PF00359">
    <property type="entry name" value="PTS_EIIA_2"/>
    <property type="match status" value="1"/>
</dbReference>
<dbReference type="PANTHER" id="PTHR30185">
    <property type="entry name" value="CRYPTIC BETA-GLUCOSIDE BGL OPERON ANTITERMINATOR"/>
    <property type="match status" value="1"/>
</dbReference>
<dbReference type="InterPro" id="IPR007737">
    <property type="entry name" value="Mga_HTH"/>
</dbReference>
<evidence type="ECO:0000256" key="3">
    <source>
        <dbReference type="ARBA" id="ARBA00023015"/>
    </source>
</evidence>
<dbReference type="PROSITE" id="PS51372">
    <property type="entry name" value="PRD_2"/>
    <property type="match status" value="1"/>
</dbReference>
<keyword evidence="9" id="KW-1185">Reference proteome</keyword>
<dbReference type="InterPro" id="IPR036390">
    <property type="entry name" value="WH_DNA-bd_sf"/>
</dbReference>
<dbReference type="SUPFAM" id="SSF52794">
    <property type="entry name" value="PTS system IIB component-like"/>
    <property type="match status" value="1"/>
</dbReference>
<dbReference type="RefSeq" id="WP_307410385.1">
    <property type="nucleotide sequence ID" value="NZ_JAUSUR010000007.1"/>
</dbReference>
<dbReference type="Pfam" id="PF05043">
    <property type="entry name" value="Mga"/>
    <property type="match status" value="1"/>
</dbReference>
<dbReference type="Gene3D" id="3.40.50.2300">
    <property type="match status" value="1"/>
</dbReference>
<comment type="caution">
    <text evidence="8">The sequence shown here is derived from an EMBL/GenBank/DDBJ whole genome shotgun (WGS) entry which is preliminary data.</text>
</comment>
<evidence type="ECO:0000256" key="1">
    <source>
        <dbReference type="ARBA" id="ARBA00022679"/>
    </source>
</evidence>
<dbReference type="Pfam" id="PF08279">
    <property type="entry name" value="HTH_11"/>
    <property type="match status" value="1"/>
</dbReference>
<name>A0ABU0E7C3_9FIRM</name>
<dbReference type="InterPro" id="IPR011608">
    <property type="entry name" value="PRD"/>
</dbReference>
<evidence type="ECO:0000256" key="5">
    <source>
        <dbReference type="ARBA" id="ARBA00023163"/>
    </source>
</evidence>
<keyword evidence="2" id="KW-0677">Repeat</keyword>
<dbReference type="InterPro" id="IPR016152">
    <property type="entry name" value="PTrfase/Anion_transptr"/>
</dbReference>
<dbReference type="Gene3D" id="1.10.1790.10">
    <property type="entry name" value="PRD domain"/>
    <property type="match status" value="2"/>
</dbReference>
<dbReference type="SUPFAM" id="SSF63520">
    <property type="entry name" value="PTS-regulatory domain, PRD"/>
    <property type="match status" value="2"/>
</dbReference>
<dbReference type="SUPFAM" id="SSF55804">
    <property type="entry name" value="Phoshotransferase/anion transport protein"/>
    <property type="match status" value="1"/>
</dbReference>